<dbReference type="PANTHER" id="PTHR36766">
    <property type="entry name" value="PLANT BROAD-SPECTRUM MILDEW RESISTANCE PROTEIN RPW8"/>
    <property type="match status" value="1"/>
</dbReference>
<proteinExistence type="predicted"/>
<dbReference type="Gene3D" id="3.80.10.10">
    <property type="entry name" value="Ribonuclease Inhibitor"/>
    <property type="match status" value="1"/>
</dbReference>
<evidence type="ECO:0000313" key="3">
    <source>
        <dbReference type="Proteomes" id="UP000321393"/>
    </source>
</evidence>
<dbReference type="OrthoDB" id="687176at2759"/>
<dbReference type="InterPro" id="IPR032675">
    <property type="entry name" value="LRR_dom_sf"/>
</dbReference>
<evidence type="ECO:0000256" key="1">
    <source>
        <dbReference type="ARBA" id="ARBA00022821"/>
    </source>
</evidence>
<sequence length="265" mass="30608">MVEFFFMCKFGSNFHEPFNPNLGFFVAKLAGEFHRLLQPFEWQSNRVCEIVSLQKLSITDWDELSFLPEDVGKLINLKNLRLRSCIHLEALPESTTKLWELVLLVLDISVSVLPSFPRRLVNCISCRVAEKDCTFPYQTVKVNSLEEATLMILYSLILGERLMTTPAKGKDKKMEHSKLNNLHNKEYDFHPCSLVKCIYEAVITVNGNSNHKSYKFWTFWFLLWRDPSYRGIGRGDLDTSPVQSLDGSFRKFISGNPYFSFLGPS</sequence>
<dbReference type="SUPFAM" id="SSF52058">
    <property type="entry name" value="L domain-like"/>
    <property type="match status" value="1"/>
</dbReference>
<reference evidence="2 3" key="1">
    <citation type="submission" date="2019-08" db="EMBL/GenBank/DDBJ databases">
        <title>Draft genome sequences of two oriental melons (Cucumis melo L. var makuwa).</title>
        <authorList>
            <person name="Kwon S.-Y."/>
        </authorList>
    </citation>
    <scope>NUCLEOTIDE SEQUENCE [LARGE SCALE GENOMIC DNA]</scope>
    <source>
        <strain evidence="3">cv. SW 3</strain>
        <tissue evidence="2">Leaf</tissue>
    </source>
</reference>
<accession>A0A5A7SUK1</accession>
<dbReference type="PANTHER" id="PTHR36766:SF3">
    <property type="entry name" value="RPW8 DOMAIN-CONTAINING PROTEIN"/>
    <property type="match status" value="1"/>
</dbReference>
<keyword evidence="1" id="KW-0611">Plant defense</keyword>
<gene>
    <name evidence="2" type="ORF">E6C27_scaffold103G00090</name>
</gene>
<evidence type="ECO:0000313" key="2">
    <source>
        <dbReference type="EMBL" id="KAA0034882.1"/>
    </source>
</evidence>
<dbReference type="Proteomes" id="UP000321393">
    <property type="component" value="Unassembled WGS sequence"/>
</dbReference>
<organism evidence="2 3">
    <name type="scientific">Cucumis melo var. makuwa</name>
    <name type="common">Oriental melon</name>
    <dbReference type="NCBI Taxonomy" id="1194695"/>
    <lineage>
        <taxon>Eukaryota</taxon>
        <taxon>Viridiplantae</taxon>
        <taxon>Streptophyta</taxon>
        <taxon>Embryophyta</taxon>
        <taxon>Tracheophyta</taxon>
        <taxon>Spermatophyta</taxon>
        <taxon>Magnoliopsida</taxon>
        <taxon>eudicotyledons</taxon>
        <taxon>Gunneridae</taxon>
        <taxon>Pentapetalae</taxon>
        <taxon>rosids</taxon>
        <taxon>fabids</taxon>
        <taxon>Cucurbitales</taxon>
        <taxon>Cucurbitaceae</taxon>
        <taxon>Benincaseae</taxon>
        <taxon>Cucumis</taxon>
    </lineage>
</organism>
<dbReference type="GO" id="GO:0006952">
    <property type="term" value="P:defense response"/>
    <property type="evidence" value="ECO:0007669"/>
    <property type="project" value="UniProtKB-KW"/>
</dbReference>
<dbReference type="EMBL" id="SSTE01020233">
    <property type="protein sequence ID" value="KAA0034882.1"/>
    <property type="molecule type" value="Genomic_DNA"/>
</dbReference>
<comment type="caution">
    <text evidence="2">The sequence shown here is derived from an EMBL/GenBank/DDBJ whole genome shotgun (WGS) entry which is preliminary data.</text>
</comment>
<name>A0A5A7SUK1_CUCMM</name>
<dbReference type="AlphaFoldDB" id="A0A5A7SUK1"/>
<protein>
    <submittedName>
        <fullName evidence="2">Disease resistance protein</fullName>
    </submittedName>
</protein>